<dbReference type="Proteomes" id="UP000627292">
    <property type="component" value="Unassembled WGS sequence"/>
</dbReference>
<evidence type="ECO:0000313" key="2">
    <source>
        <dbReference type="Proteomes" id="UP000627292"/>
    </source>
</evidence>
<accession>A0A917IQ95</accession>
<gene>
    <name evidence="1" type="ORF">GCM10011379_06020</name>
</gene>
<protein>
    <recommendedName>
        <fullName evidence="3">Carboxypeptidase-like regulatory domain-containing protein</fullName>
    </recommendedName>
</protein>
<keyword evidence="2" id="KW-1185">Reference proteome</keyword>
<proteinExistence type="predicted"/>
<dbReference type="InterPro" id="IPR008969">
    <property type="entry name" value="CarboxyPept-like_regulatory"/>
</dbReference>
<dbReference type="RefSeq" id="WP_188950494.1">
    <property type="nucleotide sequence ID" value="NZ_BMIB01000001.1"/>
</dbReference>
<name>A0A917IQ95_9BACT</name>
<evidence type="ECO:0000313" key="1">
    <source>
        <dbReference type="EMBL" id="GGH59350.1"/>
    </source>
</evidence>
<organism evidence="1 2">
    <name type="scientific">Filimonas zeae</name>
    <dbReference type="NCBI Taxonomy" id="1737353"/>
    <lineage>
        <taxon>Bacteria</taxon>
        <taxon>Pseudomonadati</taxon>
        <taxon>Bacteroidota</taxon>
        <taxon>Chitinophagia</taxon>
        <taxon>Chitinophagales</taxon>
        <taxon>Chitinophagaceae</taxon>
        <taxon>Filimonas</taxon>
    </lineage>
</organism>
<dbReference type="EMBL" id="BMIB01000001">
    <property type="protein sequence ID" value="GGH59350.1"/>
    <property type="molecule type" value="Genomic_DNA"/>
</dbReference>
<comment type="caution">
    <text evidence="1">The sequence shown here is derived from an EMBL/GenBank/DDBJ whole genome shotgun (WGS) entry which is preliminary data.</text>
</comment>
<reference evidence="1" key="1">
    <citation type="journal article" date="2014" name="Int. J. Syst. Evol. Microbiol.">
        <title>Complete genome sequence of Corynebacterium casei LMG S-19264T (=DSM 44701T), isolated from a smear-ripened cheese.</title>
        <authorList>
            <consortium name="US DOE Joint Genome Institute (JGI-PGF)"/>
            <person name="Walter F."/>
            <person name="Albersmeier A."/>
            <person name="Kalinowski J."/>
            <person name="Ruckert C."/>
        </authorList>
    </citation>
    <scope>NUCLEOTIDE SEQUENCE</scope>
    <source>
        <strain evidence="1">CGMCC 1.15290</strain>
    </source>
</reference>
<reference evidence="1" key="2">
    <citation type="submission" date="2020-09" db="EMBL/GenBank/DDBJ databases">
        <authorList>
            <person name="Sun Q."/>
            <person name="Zhou Y."/>
        </authorList>
    </citation>
    <scope>NUCLEOTIDE SEQUENCE</scope>
    <source>
        <strain evidence="1">CGMCC 1.15290</strain>
    </source>
</reference>
<dbReference type="AlphaFoldDB" id="A0A917IQ95"/>
<evidence type="ECO:0008006" key="3">
    <source>
        <dbReference type="Google" id="ProtNLM"/>
    </source>
</evidence>
<dbReference type="SUPFAM" id="SSF49464">
    <property type="entry name" value="Carboxypeptidase regulatory domain-like"/>
    <property type="match status" value="1"/>
</dbReference>
<sequence length="578" mass="64864">MQAFTATIFLLLVYIASLPFAAAQTIKITGRVINSITRQPVENATLRSGKAHAITNKNGEFVLQQHTQLLIQQGISCSSVGYLTQTTFYKHVNTAIIIELTEGINNLPEVVIRNEANSIIKKAIERIPVNYPSRPFIMNGLLRLKRNQDNGYIYQNDAAVAIYTWPYSKKRQGEVKLIANQATINTATDYNPYSTMAWKTVYSLAPKYDFVHNRTDFADIDRLRQYSYTLLGKTVYANHRCFEIDVASKAGAKGVNYDKLEGRLYIDTSDYAFVAGAFTYVNVEPLLYIAMDTVHLEVEYQKGSHSWTLLSVKRDVRYAKHQKIHSTSSAEFTTTSLDTVNVEKFGYKEVIQSADDVQQTNVTTDSTLWQTYVQQFREAEANGYIRPAEPVNSDSLQRQKARSDSVGSGKLATLLRFIQTRYTYGVALAHAPLQVHPPVKPLSAYMAGLAFNIHLYRPLYFHLTTVSNFGVGGANMNMTTYALSPHITANRTGAPFSVNPIAGLNTFSVKYTDPASKKWKVNTHLWFIGLECSQEISRKLRVFAAGWYHFSAGNTQALNNLPIQTQKMAWTAGALLSR</sequence>